<dbReference type="RefSeq" id="WP_244863196.1">
    <property type="nucleotide sequence ID" value="NZ_BOVJ01000020.1"/>
</dbReference>
<evidence type="ECO:0000313" key="1">
    <source>
        <dbReference type="EMBL" id="GIQ62128.1"/>
    </source>
</evidence>
<dbReference type="Proteomes" id="UP000680304">
    <property type="component" value="Unassembled WGS sequence"/>
</dbReference>
<comment type="caution">
    <text evidence="1">The sequence shown here is derived from an EMBL/GenBank/DDBJ whole genome shotgun (WGS) entry which is preliminary data.</text>
</comment>
<dbReference type="EMBL" id="BOVJ01000020">
    <property type="protein sequence ID" value="GIQ62128.1"/>
    <property type="molecule type" value="Genomic_DNA"/>
</dbReference>
<proteinExistence type="predicted"/>
<evidence type="ECO:0000313" key="2">
    <source>
        <dbReference type="Proteomes" id="UP000680304"/>
    </source>
</evidence>
<evidence type="ECO:0008006" key="3">
    <source>
        <dbReference type="Google" id="ProtNLM"/>
    </source>
</evidence>
<gene>
    <name evidence="1" type="ORF">PACILC2_06960</name>
</gene>
<dbReference type="Pfam" id="PF10844">
    <property type="entry name" value="DUF2577"/>
    <property type="match status" value="1"/>
</dbReference>
<sequence length="97" mass="10631">MRMIDIIKQAGAQAVEAGNPVHIGTVTRTEPLEVFVDQRFSLTSEFLIVTDATEELTIEINGSLYTVRPGLQAGDKVALIRVQGGQQYVVMGRVRDT</sequence>
<name>A0ABQ4N1S3_9BACL</name>
<protein>
    <recommendedName>
        <fullName evidence="3">DUF2577 domain-containing protein</fullName>
    </recommendedName>
</protein>
<keyword evidence="2" id="KW-1185">Reference proteome</keyword>
<dbReference type="InterPro" id="IPR022555">
    <property type="entry name" value="DUF2577"/>
</dbReference>
<organism evidence="1 2">
    <name type="scientific">Paenibacillus cisolokensis</name>
    <dbReference type="NCBI Taxonomy" id="1658519"/>
    <lineage>
        <taxon>Bacteria</taxon>
        <taxon>Bacillati</taxon>
        <taxon>Bacillota</taxon>
        <taxon>Bacilli</taxon>
        <taxon>Bacillales</taxon>
        <taxon>Paenibacillaceae</taxon>
        <taxon>Paenibacillus</taxon>
    </lineage>
</organism>
<accession>A0ABQ4N1S3</accession>
<reference evidence="1 2" key="1">
    <citation type="submission" date="2021-04" db="EMBL/GenBank/DDBJ databases">
        <title>Draft genome sequence of Paenibacillus cisolokensis, LC2-13A.</title>
        <authorList>
            <person name="Uke A."/>
            <person name="Chhe C."/>
            <person name="Baramee S."/>
            <person name="Kosugi A."/>
        </authorList>
    </citation>
    <scope>NUCLEOTIDE SEQUENCE [LARGE SCALE GENOMIC DNA]</scope>
    <source>
        <strain evidence="1 2">LC2-13A</strain>
    </source>
</reference>